<organism evidence="1 2">
    <name type="scientific">Camellia lanceoleosa</name>
    <dbReference type="NCBI Taxonomy" id="1840588"/>
    <lineage>
        <taxon>Eukaryota</taxon>
        <taxon>Viridiplantae</taxon>
        <taxon>Streptophyta</taxon>
        <taxon>Embryophyta</taxon>
        <taxon>Tracheophyta</taxon>
        <taxon>Spermatophyta</taxon>
        <taxon>Magnoliopsida</taxon>
        <taxon>eudicotyledons</taxon>
        <taxon>Gunneridae</taxon>
        <taxon>Pentapetalae</taxon>
        <taxon>asterids</taxon>
        <taxon>Ericales</taxon>
        <taxon>Theaceae</taxon>
        <taxon>Camellia</taxon>
    </lineage>
</organism>
<gene>
    <name evidence="1" type="ORF">LOK49_LG02G01698</name>
</gene>
<comment type="caution">
    <text evidence="1">The sequence shown here is derived from an EMBL/GenBank/DDBJ whole genome shotgun (WGS) entry which is preliminary data.</text>
</comment>
<proteinExistence type="predicted"/>
<evidence type="ECO:0000313" key="1">
    <source>
        <dbReference type="EMBL" id="KAI8025288.1"/>
    </source>
</evidence>
<protein>
    <submittedName>
        <fullName evidence="1">tRNA (Guanine-N(7)-)-methyltransferase</fullName>
    </submittedName>
</protein>
<reference evidence="1 2" key="1">
    <citation type="journal article" date="2022" name="Plant J.">
        <title>Chromosome-level genome of Camellia lanceoleosa provides a valuable resource for understanding genome evolution and self-incompatibility.</title>
        <authorList>
            <person name="Gong W."/>
            <person name="Xiao S."/>
            <person name="Wang L."/>
            <person name="Liao Z."/>
            <person name="Chang Y."/>
            <person name="Mo W."/>
            <person name="Hu G."/>
            <person name="Li W."/>
            <person name="Zhao G."/>
            <person name="Zhu H."/>
            <person name="Hu X."/>
            <person name="Ji K."/>
            <person name="Xiang X."/>
            <person name="Song Q."/>
            <person name="Yuan D."/>
            <person name="Jin S."/>
            <person name="Zhang L."/>
        </authorList>
    </citation>
    <scope>NUCLEOTIDE SEQUENCE [LARGE SCALE GENOMIC DNA]</scope>
    <source>
        <strain evidence="1">SQ_2022a</strain>
    </source>
</reference>
<evidence type="ECO:0000313" key="2">
    <source>
        <dbReference type="Proteomes" id="UP001060215"/>
    </source>
</evidence>
<name>A0ACC0IJP8_9ERIC</name>
<sequence>MLENEANPYISKTTRLPRKRFYQARAHSNPLSDSHFLVPITPCNVDYSLHFPQLFPSCDQFDNLKKIQFPDIGCGFGGLLISLSTLFPNTLMIRMELGDKVTEYVKERV</sequence>
<dbReference type="Proteomes" id="UP001060215">
    <property type="component" value="Chromosome 3"/>
</dbReference>
<dbReference type="EMBL" id="CM045760">
    <property type="protein sequence ID" value="KAI8025288.1"/>
    <property type="molecule type" value="Genomic_DNA"/>
</dbReference>
<keyword evidence="2" id="KW-1185">Reference proteome</keyword>
<accession>A0ACC0IJP8</accession>